<feature type="region of interest" description="Disordered" evidence="2">
    <location>
        <begin position="406"/>
        <end position="462"/>
    </location>
</feature>
<evidence type="ECO:0000256" key="1">
    <source>
        <dbReference type="SAM" id="Coils"/>
    </source>
</evidence>
<feature type="region of interest" description="Disordered" evidence="2">
    <location>
        <begin position="1"/>
        <end position="20"/>
    </location>
</feature>
<dbReference type="AlphaFoldDB" id="A0A8S1R7Q1"/>
<keyword evidence="1" id="KW-0175">Coiled coil</keyword>
<feature type="compositionally biased region" description="Basic and acidic residues" evidence="2">
    <location>
        <begin position="436"/>
        <end position="452"/>
    </location>
</feature>
<feature type="compositionally biased region" description="Basic and acidic residues" evidence="2">
    <location>
        <begin position="48"/>
        <end position="59"/>
    </location>
</feature>
<gene>
    <name evidence="3" type="ORF">PSON_ATCC_30995.1.T1460023</name>
</gene>
<sequence length="483" mass="57966">MSDEESEDENRSKFKLSKTHQLINQLEHKLQILDQNHPPNPFPNSRDSNLKSKQELERELQQFESRMRKLNQTENSQLQSSQTKSIQKQSPQKLNISNPILQLLNQKIESFDDDKNTMLQTKLDYLNREQQILEQEQINLLREQQQTKFELESLLRTLEIEEQRRLNEQKISILKEQEEKLLDIQDQSEKLIQEEEEKKTNFLLELQQLSFEKNQLQTQLQNLSREQEMFIGNRDEISNQLNTLMQLHNQILQNDLKKKIVHLEEDPDPSPLQNLYQMNQQIQEQMNQQLSLIRQELNEQKQINLDLLQLLNGEQQQQTQRQINTTEIQQQQQQEQQQQQQQQSNSQLQFQMAVNKPNYQMNEDLESEESIIMMQKYNNNNQNANIQIQKDFNQLFEKHKKQLFKPKQQIHLKQTKVTAEKRKKSVDLTQSKSKSKSKERENNLNKDKEKRKTPLSFEESYKRNIQDQLKKLNFIVEKSLNNK</sequence>
<organism evidence="3 4">
    <name type="scientific">Paramecium sonneborni</name>
    <dbReference type="NCBI Taxonomy" id="65129"/>
    <lineage>
        <taxon>Eukaryota</taxon>
        <taxon>Sar</taxon>
        <taxon>Alveolata</taxon>
        <taxon>Ciliophora</taxon>
        <taxon>Intramacronucleata</taxon>
        <taxon>Oligohymenophorea</taxon>
        <taxon>Peniculida</taxon>
        <taxon>Parameciidae</taxon>
        <taxon>Paramecium</taxon>
    </lineage>
</organism>
<feature type="coiled-coil region" evidence="1">
    <location>
        <begin position="116"/>
        <end position="226"/>
    </location>
</feature>
<dbReference type="OrthoDB" id="309798at2759"/>
<evidence type="ECO:0000256" key="2">
    <source>
        <dbReference type="SAM" id="MobiDB-lite"/>
    </source>
</evidence>
<evidence type="ECO:0000313" key="4">
    <source>
        <dbReference type="Proteomes" id="UP000692954"/>
    </source>
</evidence>
<dbReference type="EMBL" id="CAJJDN010000146">
    <property type="protein sequence ID" value="CAD8123597.1"/>
    <property type="molecule type" value="Genomic_DNA"/>
</dbReference>
<reference evidence="3" key="1">
    <citation type="submission" date="2021-01" db="EMBL/GenBank/DDBJ databases">
        <authorList>
            <consortium name="Genoscope - CEA"/>
            <person name="William W."/>
        </authorList>
    </citation>
    <scope>NUCLEOTIDE SEQUENCE</scope>
</reference>
<dbReference type="Proteomes" id="UP000692954">
    <property type="component" value="Unassembled WGS sequence"/>
</dbReference>
<feature type="region of interest" description="Disordered" evidence="2">
    <location>
        <begin position="34"/>
        <end position="59"/>
    </location>
</feature>
<feature type="region of interest" description="Disordered" evidence="2">
    <location>
        <begin position="72"/>
        <end position="92"/>
    </location>
</feature>
<proteinExistence type="predicted"/>
<comment type="caution">
    <text evidence="3">The sequence shown here is derived from an EMBL/GenBank/DDBJ whole genome shotgun (WGS) entry which is preliminary data.</text>
</comment>
<name>A0A8S1R7Q1_9CILI</name>
<feature type="coiled-coil region" evidence="1">
    <location>
        <begin position="279"/>
        <end position="343"/>
    </location>
</feature>
<evidence type="ECO:0000313" key="3">
    <source>
        <dbReference type="EMBL" id="CAD8123597.1"/>
    </source>
</evidence>
<accession>A0A8S1R7Q1</accession>
<keyword evidence="4" id="KW-1185">Reference proteome</keyword>
<feature type="compositionally biased region" description="Low complexity" evidence="2">
    <location>
        <begin position="76"/>
        <end position="92"/>
    </location>
</feature>
<protein>
    <submittedName>
        <fullName evidence="3">Uncharacterized protein</fullName>
    </submittedName>
</protein>